<dbReference type="Gene3D" id="2.60.120.920">
    <property type="match status" value="1"/>
</dbReference>
<feature type="domain" description="B box-type" evidence="4">
    <location>
        <begin position="1"/>
        <end position="29"/>
    </location>
</feature>
<keyword evidence="2" id="KW-0862">Zinc</keyword>
<dbReference type="Pfam" id="PF25600">
    <property type="entry name" value="TRIM_CC"/>
    <property type="match status" value="1"/>
</dbReference>
<dbReference type="InterPro" id="IPR050143">
    <property type="entry name" value="TRIM/RBCC"/>
</dbReference>
<evidence type="ECO:0000256" key="2">
    <source>
        <dbReference type="ARBA" id="ARBA00022833"/>
    </source>
</evidence>
<evidence type="ECO:0000259" key="4">
    <source>
        <dbReference type="PROSITE" id="PS50119"/>
    </source>
</evidence>
<evidence type="ECO:0000313" key="6">
    <source>
        <dbReference type="EMBL" id="KAF3686943.1"/>
    </source>
</evidence>
<dbReference type="CDD" id="cd13733">
    <property type="entry name" value="SPRY_PRY_C-I_1"/>
    <property type="match status" value="1"/>
</dbReference>
<evidence type="ECO:0000256" key="3">
    <source>
        <dbReference type="PROSITE-ProRule" id="PRU00024"/>
    </source>
</evidence>
<evidence type="ECO:0000313" key="7">
    <source>
        <dbReference type="Proteomes" id="UP000503349"/>
    </source>
</evidence>
<dbReference type="SMART" id="SM00589">
    <property type="entry name" value="PRY"/>
    <property type="match status" value="1"/>
</dbReference>
<dbReference type="PRINTS" id="PR01407">
    <property type="entry name" value="BUTYPHLNCDUF"/>
</dbReference>
<dbReference type="Pfam" id="PF00643">
    <property type="entry name" value="zf-B_box"/>
    <property type="match status" value="1"/>
</dbReference>
<dbReference type="Pfam" id="PF13765">
    <property type="entry name" value="PRY"/>
    <property type="match status" value="1"/>
</dbReference>
<reference evidence="6 7" key="1">
    <citation type="submission" date="2019-02" db="EMBL/GenBank/DDBJ databases">
        <title>Opniocepnalus argus genome.</title>
        <authorList>
            <person name="Zhou C."/>
            <person name="Xiao S."/>
        </authorList>
    </citation>
    <scope>NUCLEOTIDE SEQUENCE [LARGE SCALE GENOMIC DNA]</scope>
    <source>
        <strain evidence="6">OARG1902GOOAL</strain>
        <tissue evidence="6">Muscle</tissue>
    </source>
</reference>
<dbReference type="PROSITE" id="PS50119">
    <property type="entry name" value="ZF_BBOX"/>
    <property type="match status" value="1"/>
</dbReference>
<evidence type="ECO:0000259" key="5">
    <source>
        <dbReference type="PROSITE" id="PS50188"/>
    </source>
</evidence>
<dbReference type="Proteomes" id="UP000503349">
    <property type="component" value="Chromosome 2"/>
</dbReference>
<dbReference type="SMART" id="SM00449">
    <property type="entry name" value="SPRY"/>
    <property type="match status" value="1"/>
</dbReference>
<dbReference type="Gene3D" id="3.30.160.60">
    <property type="entry name" value="Classic Zinc Finger"/>
    <property type="match status" value="1"/>
</dbReference>
<evidence type="ECO:0000256" key="1">
    <source>
        <dbReference type="ARBA" id="ARBA00022771"/>
    </source>
</evidence>
<dbReference type="InterPro" id="IPR006574">
    <property type="entry name" value="PRY"/>
</dbReference>
<dbReference type="InterPro" id="IPR043136">
    <property type="entry name" value="B30.2/SPRY_sf"/>
</dbReference>
<protein>
    <submittedName>
        <fullName evidence="6">Nuclear factor 7, ovary</fullName>
    </submittedName>
</protein>
<dbReference type="InterPro" id="IPR000315">
    <property type="entry name" value="Znf_B-box"/>
</dbReference>
<proteinExistence type="predicted"/>
<organism evidence="6 7">
    <name type="scientific">Channa argus</name>
    <name type="common">Northern snakehead</name>
    <name type="synonym">Ophicephalus argus</name>
    <dbReference type="NCBI Taxonomy" id="215402"/>
    <lineage>
        <taxon>Eukaryota</taxon>
        <taxon>Metazoa</taxon>
        <taxon>Chordata</taxon>
        <taxon>Craniata</taxon>
        <taxon>Vertebrata</taxon>
        <taxon>Euteleostomi</taxon>
        <taxon>Actinopterygii</taxon>
        <taxon>Neopterygii</taxon>
        <taxon>Teleostei</taxon>
        <taxon>Neoteleostei</taxon>
        <taxon>Acanthomorphata</taxon>
        <taxon>Anabantaria</taxon>
        <taxon>Anabantiformes</taxon>
        <taxon>Channoidei</taxon>
        <taxon>Channidae</taxon>
        <taxon>Channa</taxon>
    </lineage>
</organism>
<dbReference type="SUPFAM" id="SSF49899">
    <property type="entry name" value="Concanavalin A-like lectins/glucanases"/>
    <property type="match status" value="1"/>
</dbReference>
<accession>A0A6G1P9R7</accession>
<dbReference type="AlphaFoldDB" id="A0A6G1P9R7"/>
<sequence length="387" mass="43390">MELFCRTDQACVCQLCDKSEHEGHDVVPLGEECKGKKMELAKAEVKFDQMIQDRKLKIQELIQTVKHSKEAADKEAANGVYVFTALTQSVETSLAEGIEHIKLKQKTAAIKAEALVKELDHEISKLMKRSSEVKQILQSDDPLHLINNFAFLNALPPIKDWTKSSPRQPSYEGTMARAAARLKATLNKGTEKLLEAELKRVQQYAVDVTLDPKTAHPKLILSDDGKQVNHSDVQMNLPDNPERFSYRVIVLSEQSFSSGRFYYEVEVRGKTKWDLGVASGSADRKGQIASSPEAGYWTLQLRNGNEYIALANPEVVLSVRQRPHKMGVFVDYEEGLISFFDVDTTDIIYSFTGCTFTDKLHPFFSPCCNDGGDNSAPLRISVVQKMD</sequence>
<gene>
    <name evidence="6" type="ORF">EXN66_Car002615</name>
</gene>
<name>A0A6G1P9R7_CHAAH</name>
<dbReference type="PANTHER" id="PTHR24103">
    <property type="entry name" value="E3 UBIQUITIN-PROTEIN LIGASE TRIM"/>
    <property type="match status" value="1"/>
</dbReference>
<feature type="domain" description="B30.2/SPRY" evidence="5">
    <location>
        <begin position="188"/>
        <end position="385"/>
    </location>
</feature>
<dbReference type="InterPro" id="IPR003877">
    <property type="entry name" value="SPRY_dom"/>
</dbReference>
<dbReference type="FunFam" id="2.60.120.920:FF:000004">
    <property type="entry name" value="Butyrophilin subfamily 1 member A1"/>
    <property type="match status" value="1"/>
</dbReference>
<dbReference type="InterPro" id="IPR013320">
    <property type="entry name" value="ConA-like_dom_sf"/>
</dbReference>
<keyword evidence="1 3" id="KW-0479">Metal-binding</keyword>
<dbReference type="InterPro" id="IPR058030">
    <property type="entry name" value="TRIM8/14/16/25/29/45/65_CC"/>
</dbReference>
<dbReference type="CDD" id="cd19769">
    <property type="entry name" value="Bbox2_TRIM16-like"/>
    <property type="match status" value="1"/>
</dbReference>
<keyword evidence="7" id="KW-1185">Reference proteome</keyword>
<dbReference type="InterPro" id="IPR001870">
    <property type="entry name" value="B30.2/SPRY"/>
</dbReference>
<keyword evidence="1 3" id="KW-0863">Zinc-finger</keyword>
<dbReference type="EMBL" id="CM015713">
    <property type="protein sequence ID" value="KAF3686943.1"/>
    <property type="molecule type" value="Genomic_DNA"/>
</dbReference>
<dbReference type="GO" id="GO:0008270">
    <property type="term" value="F:zinc ion binding"/>
    <property type="evidence" value="ECO:0007669"/>
    <property type="project" value="UniProtKB-KW"/>
</dbReference>
<dbReference type="PROSITE" id="PS50188">
    <property type="entry name" value="B302_SPRY"/>
    <property type="match status" value="1"/>
</dbReference>
<dbReference type="InterPro" id="IPR003879">
    <property type="entry name" value="Butyrophylin_SPRY"/>
</dbReference>
<dbReference type="SUPFAM" id="SSF57845">
    <property type="entry name" value="B-box zinc-binding domain"/>
    <property type="match status" value="1"/>
</dbReference>
<dbReference type="Pfam" id="PF00622">
    <property type="entry name" value="SPRY"/>
    <property type="match status" value="1"/>
</dbReference>
<reference evidence="7" key="2">
    <citation type="submission" date="2019-02" db="EMBL/GenBank/DDBJ databases">
        <title>Opniocepnalus argus Var Kimnra genome.</title>
        <authorList>
            <person name="Zhou C."/>
            <person name="Xiao S."/>
        </authorList>
    </citation>
    <scope>NUCLEOTIDE SEQUENCE [LARGE SCALE GENOMIC DNA]</scope>
</reference>